<evidence type="ECO:0000313" key="18">
    <source>
        <dbReference type="Proteomes" id="UP001150538"/>
    </source>
</evidence>
<evidence type="ECO:0000313" key="17">
    <source>
        <dbReference type="EMBL" id="KAJ1917666.1"/>
    </source>
</evidence>
<name>A0A9W8A2C0_9FUNG</name>
<dbReference type="SUPFAM" id="SSF54373">
    <property type="entry name" value="FAD-linked reductases, C-terminal domain"/>
    <property type="match status" value="1"/>
</dbReference>
<dbReference type="PROSITE" id="PS50222">
    <property type="entry name" value="EF_HAND_2"/>
    <property type="match status" value="1"/>
</dbReference>
<dbReference type="InterPro" id="IPR006076">
    <property type="entry name" value="FAD-dep_OxRdtase"/>
</dbReference>
<evidence type="ECO:0000256" key="6">
    <source>
        <dbReference type="ARBA" id="ARBA00022630"/>
    </source>
</evidence>
<sequence>MWWRQRLASTLSSASTSAGGGGGSSSARSKLFYFAATGTAMSALVGGYYAYNNFYADSDRKHRFSHSAMMGALGQKPIYADPLMAHDTPIGERPHAFWTPPSREQMLNRLKGKKSTPPSPPAAAAATTTSNEEDKGEGVKEEDDDEGFDLLIIGAGATGAGCALDAASRGLKVALVERDDFASGTSSKSTKLIHGGVRYLQKAIMGLDYDQYKMVCEALHERKTFLHIAPYLSNELPILLPVYKWWQLPYFWFGCKMYDMLAGSERITPSYMLGRKRTLESFPMLKSENLVGAVVYYDGQHNDSRMNVTLAVTAAAHGAVVANHTEVLSLIKEMNPESGQDVVKGAVVRDNETGETWEVKAKGVINATGPFSDAILKMDTPKMQDIVAPSAGVHLVLPSYFSPKNMGMLDPATSDGRVVFFLPWEGGVVAGTTDTLCDVTPNPIPSEKEIEWILNEIRRFLSPDVKVRRGDVLAAWSGIRPLVRDPKAKNTKDLVRNHMIHISESKLITIAGGKWTTYREMAKETIDEAIKTFVLSPVYGCRTESTRLIGSHTWSETMFIKLAQNFGLDADVAKALSHNYGDRAWAVCAMAERTGRHFPVFGTRLHPSYPFIESEVKYAVECEYARTVVDVIARRMRLAFLDAHAAFEVVPKVIELMANELKWSPERQQKEYTDTLAYLQTMGLPKTIVDQSSSTPLETSITKEGYVHVTTTSSLPFLDMNSYYHRGQFSADEIGAFRAAFADYDDKGDGYIKVKHVEPVLKALNLPFAKDDLSKLLNKAQIDPTSDDKPVEFEQVLIILSDIKEKYIQEQARSMASEKKVLNRIPTSRSGGSV</sequence>
<dbReference type="AlphaFoldDB" id="A0A9W8A2C0"/>
<feature type="domain" description="EF-hand" evidence="16">
    <location>
        <begin position="732"/>
        <end position="767"/>
    </location>
</feature>
<dbReference type="InterPro" id="IPR011992">
    <property type="entry name" value="EF-hand-dom_pair"/>
</dbReference>
<evidence type="ECO:0000256" key="14">
    <source>
        <dbReference type="SAM" id="MobiDB-lite"/>
    </source>
</evidence>
<dbReference type="PANTHER" id="PTHR11985:SF15">
    <property type="entry name" value="GLYCEROL-3-PHOSPHATE DEHYDROGENASE, MITOCHONDRIAL"/>
    <property type="match status" value="1"/>
</dbReference>
<comment type="caution">
    <text evidence="17">The sequence shown here is derived from an EMBL/GenBank/DDBJ whole genome shotgun (WGS) entry which is preliminary data.</text>
</comment>
<dbReference type="GO" id="GO:0005739">
    <property type="term" value="C:mitochondrion"/>
    <property type="evidence" value="ECO:0007669"/>
    <property type="project" value="UniProtKB-SubCell"/>
</dbReference>
<dbReference type="GO" id="GO:0004368">
    <property type="term" value="F:glycerol-3-phosphate dehydrogenase (quinone) activity"/>
    <property type="evidence" value="ECO:0007669"/>
    <property type="project" value="UniProtKB-EC"/>
</dbReference>
<dbReference type="Gene3D" id="1.10.238.10">
    <property type="entry name" value="EF-hand"/>
    <property type="match status" value="1"/>
</dbReference>
<dbReference type="Pfam" id="PF01266">
    <property type="entry name" value="DAO"/>
    <property type="match status" value="1"/>
</dbReference>
<keyword evidence="15" id="KW-0472">Membrane</keyword>
<dbReference type="EC" id="1.1.5.3" evidence="5"/>
<evidence type="ECO:0000256" key="10">
    <source>
        <dbReference type="ARBA" id="ARBA00022837"/>
    </source>
</evidence>
<keyword evidence="7" id="KW-0479">Metal-binding</keyword>
<dbReference type="GO" id="GO:0006072">
    <property type="term" value="P:glycerol-3-phosphate metabolic process"/>
    <property type="evidence" value="ECO:0007669"/>
    <property type="project" value="InterPro"/>
</dbReference>
<evidence type="ECO:0000256" key="12">
    <source>
        <dbReference type="ARBA" id="ARBA00023002"/>
    </source>
</evidence>
<keyword evidence="15" id="KW-0812">Transmembrane</keyword>
<dbReference type="PANTHER" id="PTHR11985">
    <property type="entry name" value="GLYCEROL-3-PHOSPHATE DEHYDROGENASE"/>
    <property type="match status" value="1"/>
</dbReference>
<dbReference type="InterPro" id="IPR038299">
    <property type="entry name" value="DAO_C_sf"/>
</dbReference>
<evidence type="ECO:0000256" key="15">
    <source>
        <dbReference type="SAM" id="Phobius"/>
    </source>
</evidence>
<keyword evidence="18" id="KW-1185">Reference proteome</keyword>
<evidence type="ECO:0000256" key="5">
    <source>
        <dbReference type="ARBA" id="ARBA00013029"/>
    </source>
</evidence>
<keyword evidence="6" id="KW-0285">Flavoprotein</keyword>
<comment type="pathway">
    <text evidence="3">Polyol metabolism; glycerol degradation.</text>
</comment>
<dbReference type="InterPro" id="IPR002048">
    <property type="entry name" value="EF_hand_dom"/>
</dbReference>
<accession>A0A9W8A2C0</accession>
<proteinExistence type="inferred from homology"/>
<keyword evidence="10" id="KW-0106">Calcium</keyword>
<protein>
    <recommendedName>
        <fullName evidence="5">glycerol-3-phosphate dehydrogenase</fullName>
        <ecNumber evidence="5">1.1.5.3</ecNumber>
    </recommendedName>
</protein>
<evidence type="ECO:0000256" key="13">
    <source>
        <dbReference type="ARBA" id="ARBA00023128"/>
    </source>
</evidence>
<feature type="transmembrane region" description="Helical" evidence="15">
    <location>
        <begin position="31"/>
        <end position="51"/>
    </location>
</feature>
<gene>
    <name evidence="17" type="primary">GUT2</name>
    <name evidence="17" type="ORF">H4219_003078</name>
</gene>
<comment type="similarity">
    <text evidence="4">Belongs to the FAD-dependent glycerol-3-phosphate dehydrogenase family.</text>
</comment>
<keyword evidence="13" id="KW-0496">Mitochondrion</keyword>
<organism evidence="17 18">
    <name type="scientific">Mycoemilia scoparia</name>
    <dbReference type="NCBI Taxonomy" id="417184"/>
    <lineage>
        <taxon>Eukaryota</taxon>
        <taxon>Fungi</taxon>
        <taxon>Fungi incertae sedis</taxon>
        <taxon>Zoopagomycota</taxon>
        <taxon>Kickxellomycotina</taxon>
        <taxon>Kickxellomycetes</taxon>
        <taxon>Kickxellales</taxon>
        <taxon>Kickxellaceae</taxon>
        <taxon>Mycoemilia</taxon>
    </lineage>
</organism>
<dbReference type="SUPFAM" id="SSF47473">
    <property type="entry name" value="EF-hand"/>
    <property type="match status" value="1"/>
</dbReference>
<dbReference type="EMBL" id="JANBPU010000065">
    <property type="protein sequence ID" value="KAJ1917666.1"/>
    <property type="molecule type" value="Genomic_DNA"/>
</dbReference>
<keyword evidence="15" id="KW-1133">Transmembrane helix</keyword>
<dbReference type="Proteomes" id="UP001150538">
    <property type="component" value="Unassembled WGS sequence"/>
</dbReference>
<dbReference type="InterPro" id="IPR000447">
    <property type="entry name" value="G3P_DH_FAD-dep"/>
</dbReference>
<feature type="region of interest" description="Disordered" evidence="14">
    <location>
        <begin position="109"/>
        <end position="143"/>
    </location>
</feature>
<reference evidence="17" key="1">
    <citation type="submission" date="2022-07" db="EMBL/GenBank/DDBJ databases">
        <title>Phylogenomic reconstructions and comparative analyses of Kickxellomycotina fungi.</title>
        <authorList>
            <person name="Reynolds N.K."/>
            <person name="Stajich J.E."/>
            <person name="Barry K."/>
            <person name="Grigoriev I.V."/>
            <person name="Crous P."/>
            <person name="Smith M.E."/>
        </authorList>
    </citation>
    <scope>NUCLEOTIDE SEQUENCE</scope>
    <source>
        <strain evidence="17">NBRC 100468</strain>
    </source>
</reference>
<evidence type="ECO:0000256" key="9">
    <source>
        <dbReference type="ARBA" id="ARBA00022827"/>
    </source>
</evidence>
<dbReference type="Gene3D" id="3.30.9.10">
    <property type="entry name" value="D-Amino Acid Oxidase, subunit A, domain 2"/>
    <property type="match status" value="1"/>
</dbReference>
<dbReference type="Gene3D" id="3.50.50.60">
    <property type="entry name" value="FAD/NAD(P)-binding domain"/>
    <property type="match status" value="1"/>
</dbReference>
<keyword evidence="11" id="KW-0809">Transit peptide</keyword>
<comment type="cofactor">
    <cofactor evidence="1">
        <name>FAD</name>
        <dbReference type="ChEBI" id="CHEBI:57692"/>
    </cofactor>
</comment>
<dbReference type="OrthoDB" id="264015at2759"/>
<dbReference type="Pfam" id="PF16901">
    <property type="entry name" value="DAO_C"/>
    <property type="match status" value="1"/>
</dbReference>
<keyword evidence="9" id="KW-0274">FAD</keyword>
<evidence type="ECO:0000256" key="1">
    <source>
        <dbReference type="ARBA" id="ARBA00001974"/>
    </source>
</evidence>
<evidence type="ECO:0000256" key="7">
    <source>
        <dbReference type="ARBA" id="ARBA00022723"/>
    </source>
</evidence>
<dbReference type="SUPFAM" id="SSF51905">
    <property type="entry name" value="FAD/NAD(P)-binding domain"/>
    <property type="match status" value="1"/>
</dbReference>
<dbReference type="Gene3D" id="1.10.8.870">
    <property type="entry name" value="Alpha-glycerophosphate oxidase, cap domain"/>
    <property type="match status" value="1"/>
</dbReference>
<evidence type="ECO:0000256" key="11">
    <source>
        <dbReference type="ARBA" id="ARBA00022946"/>
    </source>
</evidence>
<comment type="subcellular location">
    <subcellularLocation>
        <location evidence="2">Mitochondrion</location>
    </subcellularLocation>
</comment>
<keyword evidence="8" id="KW-0677">Repeat</keyword>
<dbReference type="InterPro" id="IPR031656">
    <property type="entry name" value="DAO_C"/>
</dbReference>
<dbReference type="FunFam" id="1.10.8.870:FF:000001">
    <property type="entry name" value="Glycerol-3-phosphate dehydrogenase"/>
    <property type="match status" value="1"/>
</dbReference>
<dbReference type="InterPro" id="IPR036188">
    <property type="entry name" value="FAD/NAD-bd_sf"/>
</dbReference>
<evidence type="ECO:0000256" key="4">
    <source>
        <dbReference type="ARBA" id="ARBA00007330"/>
    </source>
</evidence>
<keyword evidence="12 17" id="KW-0560">Oxidoreductase</keyword>
<dbReference type="FunFam" id="3.30.9.10:FF:000001">
    <property type="entry name" value="Glycerol-3-phosphate dehydrogenase"/>
    <property type="match status" value="1"/>
</dbReference>
<dbReference type="PRINTS" id="PR01001">
    <property type="entry name" value="FADG3PDH"/>
</dbReference>
<evidence type="ECO:0000256" key="2">
    <source>
        <dbReference type="ARBA" id="ARBA00004173"/>
    </source>
</evidence>
<evidence type="ECO:0000256" key="3">
    <source>
        <dbReference type="ARBA" id="ARBA00004745"/>
    </source>
</evidence>
<evidence type="ECO:0000259" key="16">
    <source>
        <dbReference type="PROSITE" id="PS50222"/>
    </source>
</evidence>
<dbReference type="PROSITE" id="PS00978">
    <property type="entry name" value="FAD_G3PDH_2"/>
    <property type="match status" value="1"/>
</dbReference>
<dbReference type="GO" id="GO:0005509">
    <property type="term" value="F:calcium ion binding"/>
    <property type="evidence" value="ECO:0007669"/>
    <property type="project" value="InterPro"/>
</dbReference>
<evidence type="ECO:0000256" key="8">
    <source>
        <dbReference type="ARBA" id="ARBA00022737"/>
    </source>
</evidence>